<dbReference type="Proteomes" id="UP000237755">
    <property type="component" value="Unassembled WGS sequence"/>
</dbReference>
<comment type="similarity">
    <text evidence="1">Belongs to the enoyl-CoA hydratase/isomerase family.</text>
</comment>
<dbReference type="EMBL" id="MPZN01000017">
    <property type="protein sequence ID" value="PPL19198.1"/>
    <property type="molecule type" value="Genomic_DNA"/>
</dbReference>
<evidence type="ECO:0008006" key="4">
    <source>
        <dbReference type="Google" id="ProtNLM"/>
    </source>
</evidence>
<dbReference type="InterPro" id="IPR029045">
    <property type="entry name" value="ClpP/crotonase-like_dom_sf"/>
</dbReference>
<dbReference type="Pfam" id="PF00378">
    <property type="entry name" value="ECH_1"/>
    <property type="match status" value="1"/>
</dbReference>
<dbReference type="SUPFAM" id="SSF52096">
    <property type="entry name" value="ClpP/crotonase"/>
    <property type="match status" value="1"/>
</dbReference>
<organism evidence="2 3">
    <name type="scientific">Microterricola pindariensis</name>
    <dbReference type="NCBI Taxonomy" id="478010"/>
    <lineage>
        <taxon>Bacteria</taxon>
        <taxon>Bacillati</taxon>
        <taxon>Actinomycetota</taxon>
        <taxon>Actinomycetes</taxon>
        <taxon>Micrococcales</taxon>
        <taxon>Microbacteriaceae</taxon>
        <taxon>Microterricola</taxon>
    </lineage>
</organism>
<proteinExistence type="inferred from homology"/>
<reference evidence="2 3" key="1">
    <citation type="journal article" date="2008" name="Int. J. Syst. Evol. Microbiol.">
        <title>Leifsonia pindariensis sp. nov., isolated from the Pindari glacier of the Indian Himalayas, and emended description of the genus Leifsonia.</title>
        <authorList>
            <person name="Reddy G.S."/>
            <person name="Prabagaran S.R."/>
            <person name="Shivaji S."/>
        </authorList>
    </citation>
    <scope>NUCLEOTIDE SEQUENCE [LARGE SCALE GENOMIC DNA]</scope>
    <source>
        <strain evidence="2 3">PON 10</strain>
    </source>
</reference>
<evidence type="ECO:0000313" key="3">
    <source>
        <dbReference type="Proteomes" id="UP000237755"/>
    </source>
</evidence>
<dbReference type="CDD" id="cd06558">
    <property type="entry name" value="crotonase-like"/>
    <property type="match status" value="1"/>
</dbReference>
<sequence>MSLLVEHASGLLTLTFSEPAKRNPLTPEIADALAKEIREAEASDLVRAVLILGSGGNFSSGGDLRAMPPADTIAAADRLRRYAALITTMAKSTLPMVCALEGTTAGIALGVATACDVIVADEQARLLFPFSRLGLFPDGGLIHGLASRVGPGRAKALLLVGDPVTAQRAYDMGLVDRLAPPGSAVALASDIARDLALRAPLSVGSIKSAFSDGVNALAPTLETERITQSRLYFSEDFTEGRAAFFDKRQAAFTGR</sequence>
<evidence type="ECO:0000256" key="1">
    <source>
        <dbReference type="ARBA" id="ARBA00005254"/>
    </source>
</evidence>
<keyword evidence="3" id="KW-1185">Reference proteome</keyword>
<dbReference type="InterPro" id="IPR001753">
    <property type="entry name" value="Enoyl-CoA_hydra/iso"/>
</dbReference>
<dbReference type="InterPro" id="IPR014748">
    <property type="entry name" value="Enoyl-CoA_hydra_C"/>
</dbReference>
<evidence type="ECO:0000313" key="2">
    <source>
        <dbReference type="EMBL" id="PPL19198.1"/>
    </source>
</evidence>
<gene>
    <name evidence="2" type="ORF">GY24_06970</name>
</gene>
<protein>
    <recommendedName>
        <fullName evidence="4">Enoyl-CoA hydratase</fullName>
    </recommendedName>
</protein>
<dbReference type="PANTHER" id="PTHR43459">
    <property type="entry name" value="ENOYL-COA HYDRATASE"/>
    <property type="match status" value="1"/>
</dbReference>
<dbReference type="Gene3D" id="3.90.226.10">
    <property type="entry name" value="2-enoyl-CoA Hydratase, Chain A, domain 1"/>
    <property type="match status" value="1"/>
</dbReference>
<dbReference type="RefSeq" id="WP_104474989.1">
    <property type="nucleotide sequence ID" value="NZ_MPZN01000017.1"/>
</dbReference>
<accession>A0ABX5AW90</accession>
<dbReference type="PANTHER" id="PTHR43459:SF1">
    <property type="entry name" value="EG:BACN32G11.4 PROTEIN"/>
    <property type="match status" value="1"/>
</dbReference>
<dbReference type="Gene3D" id="1.10.12.10">
    <property type="entry name" value="Lyase 2-enoyl-coa Hydratase, Chain A, domain 2"/>
    <property type="match status" value="1"/>
</dbReference>
<name>A0ABX5AW90_9MICO</name>
<comment type="caution">
    <text evidence="2">The sequence shown here is derived from an EMBL/GenBank/DDBJ whole genome shotgun (WGS) entry which is preliminary data.</text>
</comment>